<dbReference type="PANTHER" id="PTHR37689:SF1">
    <property type="entry name" value="PROTEIN FDHE"/>
    <property type="match status" value="1"/>
</dbReference>
<dbReference type="GO" id="GO:0008199">
    <property type="term" value="F:ferric iron binding"/>
    <property type="evidence" value="ECO:0007669"/>
    <property type="project" value="TreeGrafter"/>
</dbReference>
<gene>
    <name evidence="1" type="ORF">SAMN05192586_10782</name>
</gene>
<keyword evidence="2" id="KW-1185">Reference proteome</keyword>
<dbReference type="RefSeq" id="WP_092153446.1">
    <property type="nucleotide sequence ID" value="NZ_FNBX01000007.1"/>
</dbReference>
<organism evidence="1 2">
    <name type="scientific">Desulfovibrio legallii</name>
    <dbReference type="NCBI Taxonomy" id="571438"/>
    <lineage>
        <taxon>Bacteria</taxon>
        <taxon>Pseudomonadati</taxon>
        <taxon>Thermodesulfobacteriota</taxon>
        <taxon>Desulfovibrionia</taxon>
        <taxon>Desulfovibrionales</taxon>
        <taxon>Desulfovibrionaceae</taxon>
        <taxon>Desulfovibrio</taxon>
    </lineage>
</organism>
<dbReference type="OrthoDB" id="9811074at2"/>
<reference evidence="2" key="1">
    <citation type="submission" date="2016-10" db="EMBL/GenBank/DDBJ databases">
        <authorList>
            <person name="Varghese N."/>
            <person name="Submissions S."/>
        </authorList>
    </citation>
    <scope>NUCLEOTIDE SEQUENCE [LARGE SCALE GENOMIC DNA]</scope>
    <source>
        <strain evidence="2">KHC7</strain>
    </source>
</reference>
<sequence>MPLTLARTTEQVNRTLDELHAWRPVLDPVLHAFAPLLRARADLAAPMAAALTEAGLALPPLNPDRLRQGVPLLADADFTGSAAPLRLAAGTLLPHLRELKGVGAALPALEAALLAEDAAHVHAQEALVRAVAADDHAALARLAEDWGLEPPVLEFAAQIIAGAVLRGLAAQAAPEGAPSPWDEGGLWREGCCPVCGALPILGWLDKPAVDEKNAYLVGGGGKKHLHCGLCGANWQFRRGACPACGAEGNDVMEILRESGPAHGERLDWCAKCKGYCPTVDLRERDTVPDPDALALGMLHLDMVAARKKLHPLRPSFWNTF</sequence>
<dbReference type="SUPFAM" id="SSF144020">
    <property type="entry name" value="FdhE-like"/>
    <property type="match status" value="1"/>
</dbReference>
<dbReference type="EMBL" id="FNBX01000007">
    <property type="protein sequence ID" value="SDF54716.1"/>
    <property type="molecule type" value="Genomic_DNA"/>
</dbReference>
<dbReference type="GO" id="GO:0005829">
    <property type="term" value="C:cytosol"/>
    <property type="evidence" value="ECO:0007669"/>
    <property type="project" value="TreeGrafter"/>
</dbReference>
<evidence type="ECO:0000313" key="2">
    <source>
        <dbReference type="Proteomes" id="UP000199355"/>
    </source>
</evidence>
<dbReference type="Gene3D" id="3.90.1670.10">
    <property type="entry name" value="FdhE-like domain"/>
    <property type="match status" value="1"/>
</dbReference>
<dbReference type="InterPro" id="IPR024064">
    <property type="entry name" value="FdhE-like_sf"/>
</dbReference>
<evidence type="ECO:0000313" key="1">
    <source>
        <dbReference type="EMBL" id="SDF54716.1"/>
    </source>
</evidence>
<accession>A0A1G7LZ88</accession>
<dbReference type="STRING" id="571438.SAMN05192586_10782"/>
<dbReference type="CDD" id="cd16341">
    <property type="entry name" value="FdhE"/>
    <property type="match status" value="1"/>
</dbReference>
<name>A0A1G7LZ88_9BACT</name>
<dbReference type="PANTHER" id="PTHR37689">
    <property type="entry name" value="PROTEIN FDHE"/>
    <property type="match status" value="1"/>
</dbReference>
<protein>
    <submittedName>
        <fullName evidence="1">FdhE protein</fullName>
    </submittedName>
</protein>
<dbReference type="Proteomes" id="UP000199355">
    <property type="component" value="Unassembled WGS sequence"/>
</dbReference>
<dbReference type="InterPro" id="IPR006452">
    <property type="entry name" value="Formate_DH_accessory"/>
</dbReference>
<dbReference type="GO" id="GO:0051604">
    <property type="term" value="P:protein maturation"/>
    <property type="evidence" value="ECO:0007669"/>
    <property type="project" value="TreeGrafter"/>
</dbReference>
<proteinExistence type="predicted"/>
<dbReference type="AlphaFoldDB" id="A0A1G7LZ88"/>